<evidence type="ECO:0000256" key="1">
    <source>
        <dbReference type="ARBA" id="ARBA00004370"/>
    </source>
</evidence>
<feature type="chain" id="PRO_5036997642" description="Signal peptidase I" evidence="7">
    <location>
        <begin position="20"/>
        <end position="226"/>
    </location>
</feature>
<dbReference type="EMBL" id="JAEKNN010000006">
    <property type="protein sequence ID" value="MBJ7608058.1"/>
    <property type="molecule type" value="Genomic_DNA"/>
</dbReference>
<feature type="transmembrane region" description="Helical" evidence="6">
    <location>
        <begin position="197"/>
        <end position="214"/>
    </location>
</feature>
<dbReference type="Proteomes" id="UP000614410">
    <property type="component" value="Unassembled WGS sequence"/>
</dbReference>
<feature type="domain" description="Peptidase S26" evidence="8">
    <location>
        <begin position="75"/>
        <end position="142"/>
    </location>
</feature>
<evidence type="ECO:0000259" key="8">
    <source>
        <dbReference type="Pfam" id="PF10502"/>
    </source>
</evidence>
<dbReference type="Pfam" id="PF10502">
    <property type="entry name" value="Peptidase_S26"/>
    <property type="match status" value="1"/>
</dbReference>
<protein>
    <recommendedName>
        <fullName evidence="5">Signal peptidase I</fullName>
        <ecNumber evidence="5">3.4.21.89</ecNumber>
    </recommendedName>
</protein>
<dbReference type="Gene3D" id="2.10.109.10">
    <property type="entry name" value="Umud Fragment, subunit A"/>
    <property type="match status" value="1"/>
</dbReference>
<feature type="signal peptide" evidence="7">
    <location>
        <begin position="1"/>
        <end position="19"/>
    </location>
</feature>
<keyword evidence="7" id="KW-0732">Signal</keyword>
<name>A0A934KJV1_9BACT</name>
<dbReference type="EC" id="3.4.21.89" evidence="5"/>
<dbReference type="InterPro" id="IPR019533">
    <property type="entry name" value="Peptidase_S26"/>
</dbReference>
<evidence type="ECO:0000256" key="7">
    <source>
        <dbReference type="SAM" id="SignalP"/>
    </source>
</evidence>
<keyword evidence="3 6" id="KW-1133">Transmembrane helix</keyword>
<dbReference type="InterPro" id="IPR036286">
    <property type="entry name" value="LexA/Signal_pep-like_sf"/>
</dbReference>
<keyword evidence="4 6" id="KW-0472">Membrane</keyword>
<dbReference type="PANTHER" id="PTHR10806:SF6">
    <property type="entry name" value="SIGNAL PEPTIDASE COMPLEX CATALYTIC SUBUNIT SEC11"/>
    <property type="match status" value="1"/>
</dbReference>
<evidence type="ECO:0000256" key="3">
    <source>
        <dbReference type="ARBA" id="ARBA00022989"/>
    </source>
</evidence>
<evidence type="ECO:0000256" key="5">
    <source>
        <dbReference type="NCBIfam" id="TIGR02228"/>
    </source>
</evidence>
<evidence type="ECO:0000256" key="6">
    <source>
        <dbReference type="SAM" id="Phobius"/>
    </source>
</evidence>
<sequence length="226" mass="23078">MTTTASSFYILGAPATVPAAAVAAATPVPAVRLVRSTVAFGASLPVAAPSPGRGVAGAVRHGANLAAAALAAVLVLFMSATAFGVITRHHSEQVITGSMVPTIPIGSLVITEKVGVSSLHQGDILVFAKPTNATEVVVHRIAQISTASDGSVQIHTKGDANRVQDPWVITQSSHGLADRATYIVPAAGTAIAVGRSVLVVLLPSLLIVGLVAWARRQFLSMVRSED</sequence>
<dbReference type="NCBIfam" id="TIGR02228">
    <property type="entry name" value="sigpep_I_arch"/>
    <property type="match status" value="1"/>
</dbReference>
<keyword evidence="9" id="KW-0378">Hydrolase</keyword>
<comment type="subcellular location">
    <subcellularLocation>
        <location evidence="1">Membrane</location>
    </subcellularLocation>
</comment>
<evidence type="ECO:0000313" key="9">
    <source>
        <dbReference type="EMBL" id="MBJ7608058.1"/>
    </source>
</evidence>
<dbReference type="GO" id="GO:0016020">
    <property type="term" value="C:membrane"/>
    <property type="evidence" value="ECO:0007669"/>
    <property type="project" value="UniProtKB-SubCell"/>
</dbReference>
<dbReference type="GO" id="GO:0009003">
    <property type="term" value="F:signal peptidase activity"/>
    <property type="evidence" value="ECO:0007669"/>
    <property type="project" value="UniProtKB-EC"/>
</dbReference>
<dbReference type="SUPFAM" id="SSF51306">
    <property type="entry name" value="LexA/Signal peptidase"/>
    <property type="match status" value="1"/>
</dbReference>
<accession>A0A934KJV1</accession>
<dbReference type="InterPro" id="IPR001733">
    <property type="entry name" value="Peptidase_S26B"/>
</dbReference>
<comment type="caution">
    <text evidence="9">The sequence shown here is derived from an EMBL/GenBank/DDBJ whole genome shotgun (WGS) entry which is preliminary data.</text>
</comment>
<dbReference type="AlphaFoldDB" id="A0A934KJV1"/>
<evidence type="ECO:0000256" key="4">
    <source>
        <dbReference type="ARBA" id="ARBA00023136"/>
    </source>
</evidence>
<keyword evidence="2 6" id="KW-0812">Transmembrane</keyword>
<organism evidence="9 10">
    <name type="scientific">Candidatus Amunia macphersoniae</name>
    <dbReference type="NCBI Taxonomy" id="3127014"/>
    <lineage>
        <taxon>Bacteria</taxon>
        <taxon>Bacillati</taxon>
        <taxon>Candidatus Dormiibacterota</taxon>
        <taxon>Candidatus Dormibacteria</taxon>
        <taxon>Candidatus Aeolococcales</taxon>
        <taxon>Candidatus Aeolococcaceae</taxon>
        <taxon>Candidatus Amunia</taxon>
    </lineage>
</organism>
<feature type="transmembrane region" description="Helical" evidence="6">
    <location>
        <begin position="65"/>
        <end position="86"/>
    </location>
</feature>
<dbReference type="GO" id="GO:0006465">
    <property type="term" value="P:signal peptide processing"/>
    <property type="evidence" value="ECO:0007669"/>
    <property type="project" value="UniProtKB-UniRule"/>
</dbReference>
<gene>
    <name evidence="9" type="ORF">JF887_01320</name>
</gene>
<proteinExistence type="predicted"/>
<evidence type="ECO:0000313" key="10">
    <source>
        <dbReference type="Proteomes" id="UP000614410"/>
    </source>
</evidence>
<dbReference type="GO" id="GO:0004252">
    <property type="term" value="F:serine-type endopeptidase activity"/>
    <property type="evidence" value="ECO:0007669"/>
    <property type="project" value="UniProtKB-UniRule"/>
</dbReference>
<reference evidence="9 10" key="1">
    <citation type="submission" date="2020-10" db="EMBL/GenBank/DDBJ databases">
        <title>Ca. Dormibacterota MAGs.</title>
        <authorList>
            <person name="Montgomery K."/>
        </authorList>
    </citation>
    <scope>NUCLEOTIDE SEQUENCE [LARGE SCALE GENOMIC DNA]</scope>
    <source>
        <strain evidence="9">Mitchell_Peninsula_5</strain>
    </source>
</reference>
<evidence type="ECO:0000256" key="2">
    <source>
        <dbReference type="ARBA" id="ARBA00022692"/>
    </source>
</evidence>
<dbReference type="PANTHER" id="PTHR10806">
    <property type="entry name" value="SIGNAL PEPTIDASE COMPLEX CATALYTIC SUBUNIT SEC11"/>
    <property type="match status" value="1"/>
</dbReference>
<dbReference type="CDD" id="cd06530">
    <property type="entry name" value="S26_SPase_I"/>
    <property type="match status" value="1"/>
</dbReference>